<protein>
    <submittedName>
        <fullName evidence="4">Uncharacterized protein</fullName>
    </submittedName>
</protein>
<proteinExistence type="predicted"/>
<organism evidence="4 5">
    <name type="scientific">Candidatus Aeolococcus gillhamiae</name>
    <dbReference type="NCBI Taxonomy" id="3127015"/>
    <lineage>
        <taxon>Bacteria</taxon>
        <taxon>Bacillati</taxon>
        <taxon>Candidatus Dormiibacterota</taxon>
        <taxon>Candidatus Dormibacteria</taxon>
        <taxon>Candidatus Aeolococcales</taxon>
        <taxon>Candidatus Aeolococcaceae</taxon>
        <taxon>Candidatus Aeolococcus</taxon>
    </lineage>
</organism>
<evidence type="ECO:0000313" key="6">
    <source>
        <dbReference type="Proteomes" id="UP000606991"/>
    </source>
</evidence>
<evidence type="ECO:0000313" key="3">
    <source>
        <dbReference type="EMBL" id="MBJ7596119.1"/>
    </source>
</evidence>
<reference evidence="3 6" key="3">
    <citation type="submission" date="2020-10" db="EMBL/GenBank/DDBJ databases">
        <title>Ca. Dormibacterota MAGs.</title>
        <authorList>
            <person name="Montgomery K."/>
        </authorList>
    </citation>
    <scope>NUCLEOTIDE SEQUENCE [LARGE SCALE GENOMIC DNA]</scope>
    <source>
        <strain evidence="3">SC8812_S17_18</strain>
    </source>
</reference>
<dbReference type="EMBL" id="JAEKNS010000146">
    <property type="protein sequence ID" value="MBJ7596119.1"/>
    <property type="molecule type" value="Genomic_DNA"/>
</dbReference>
<feature type="region of interest" description="Disordered" evidence="1">
    <location>
        <begin position="1"/>
        <end position="43"/>
    </location>
</feature>
<evidence type="ECO:0000313" key="5">
    <source>
        <dbReference type="Proteomes" id="UP000248724"/>
    </source>
</evidence>
<accession>A0A2W5Z3D6</accession>
<evidence type="ECO:0000256" key="2">
    <source>
        <dbReference type="SAM" id="Phobius"/>
    </source>
</evidence>
<sequence length="121" mass="12414">MTEVTRPGDGDSELAAPLDHGVSTTDDGGAALGSDAGDVTVRSNGRARPSNAVLLLGAILVIVIAQLVATWFVLSATTQSRDQYTAANGLQRCLIRAQLNVSQATDPSGTGYKTAVGNCLK</sequence>
<dbReference type="EMBL" id="QHBU01000190">
    <property type="protein sequence ID" value="PZR79762.1"/>
    <property type="molecule type" value="Genomic_DNA"/>
</dbReference>
<dbReference type="AlphaFoldDB" id="A0A2W5Z3D6"/>
<keyword evidence="2" id="KW-0812">Transmembrane</keyword>
<comment type="caution">
    <text evidence="4">The sequence shown here is derived from an EMBL/GenBank/DDBJ whole genome shotgun (WGS) entry which is preliminary data.</text>
</comment>
<feature type="compositionally biased region" description="Low complexity" evidence="1">
    <location>
        <begin position="26"/>
        <end position="38"/>
    </location>
</feature>
<feature type="transmembrane region" description="Helical" evidence="2">
    <location>
        <begin position="52"/>
        <end position="74"/>
    </location>
</feature>
<reference evidence="4 5" key="1">
    <citation type="journal article" date="2017" name="Nature">
        <title>Atmospheric trace gases support primary production in Antarctic desert surface soil.</title>
        <authorList>
            <person name="Ji M."/>
            <person name="Greening C."/>
            <person name="Vanwonterghem I."/>
            <person name="Carere C.R."/>
            <person name="Bay S.K."/>
            <person name="Steen J.A."/>
            <person name="Montgomery K."/>
            <person name="Lines T."/>
            <person name="Beardall J."/>
            <person name="van Dorst J."/>
            <person name="Snape I."/>
            <person name="Stott M.B."/>
            <person name="Hugenholtz P."/>
            <person name="Ferrari B.C."/>
        </authorList>
    </citation>
    <scope>NUCLEOTIDE SEQUENCE [LARGE SCALE GENOMIC DNA]</scope>
    <source>
        <strain evidence="4">RRmetagenome_bin12</strain>
    </source>
</reference>
<keyword evidence="2" id="KW-0472">Membrane</keyword>
<reference evidence="4" key="2">
    <citation type="submission" date="2018-05" db="EMBL/GenBank/DDBJ databases">
        <authorList>
            <person name="Ferrari B."/>
        </authorList>
    </citation>
    <scope>NUCLEOTIDE SEQUENCE</scope>
    <source>
        <strain evidence="4">RRmetagenome_bin12</strain>
    </source>
</reference>
<dbReference type="RefSeq" id="WP_337313856.1">
    <property type="nucleotide sequence ID" value="NZ_JAEKNS010000146.1"/>
</dbReference>
<dbReference type="Proteomes" id="UP000606991">
    <property type="component" value="Unassembled WGS sequence"/>
</dbReference>
<gene>
    <name evidence="4" type="ORF">DLM65_09875</name>
    <name evidence="3" type="ORF">JF886_14915</name>
</gene>
<evidence type="ECO:0000256" key="1">
    <source>
        <dbReference type="SAM" id="MobiDB-lite"/>
    </source>
</evidence>
<accession>A0A934N749</accession>
<evidence type="ECO:0000313" key="4">
    <source>
        <dbReference type="EMBL" id="PZR79762.1"/>
    </source>
</evidence>
<dbReference type="Proteomes" id="UP000248724">
    <property type="component" value="Unassembled WGS sequence"/>
</dbReference>
<keyword evidence="2" id="KW-1133">Transmembrane helix</keyword>
<name>A0A2W5Z3D6_9BACT</name>